<accession>A0ABW8JHY8</accession>
<organism evidence="1 2">
    <name type="scientific">Dyella jejuensis</name>
    <dbReference type="NCBI Taxonomy" id="1432009"/>
    <lineage>
        <taxon>Bacteria</taxon>
        <taxon>Pseudomonadati</taxon>
        <taxon>Pseudomonadota</taxon>
        <taxon>Gammaproteobacteria</taxon>
        <taxon>Lysobacterales</taxon>
        <taxon>Rhodanobacteraceae</taxon>
        <taxon>Dyella</taxon>
    </lineage>
</organism>
<name>A0ABW8JHY8_9GAMM</name>
<dbReference type="EMBL" id="JADIKJ010000010">
    <property type="protein sequence ID" value="MFK2900721.1"/>
    <property type="molecule type" value="Genomic_DNA"/>
</dbReference>
<dbReference type="RefSeq" id="WP_404547215.1">
    <property type="nucleotide sequence ID" value="NZ_JADIKJ010000010.1"/>
</dbReference>
<gene>
    <name evidence="1" type="ORF">ISP15_10275</name>
</gene>
<dbReference type="Proteomes" id="UP001620461">
    <property type="component" value="Unassembled WGS sequence"/>
</dbReference>
<protein>
    <submittedName>
        <fullName evidence="1">Uncharacterized protein</fullName>
    </submittedName>
</protein>
<keyword evidence="2" id="KW-1185">Reference proteome</keyword>
<evidence type="ECO:0000313" key="2">
    <source>
        <dbReference type="Proteomes" id="UP001620461"/>
    </source>
</evidence>
<comment type="caution">
    <text evidence="1">The sequence shown here is derived from an EMBL/GenBank/DDBJ whole genome shotgun (WGS) entry which is preliminary data.</text>
</comment>
<evidence type="ECO:0000313" key="1">
    <source>
        <dbReference type="EMBL" id="MFK2900721.1"/>
    </source>
</evidence>
<proteinExistence type="predicted"/>
<reference evidence="1 2" key="1">
    <citation type="submission" date="2020-10" db="EMBL/GenBank/DDBJ databases">
        <title>Phylogeny of dyella-like bacteria.</title>
        <authorList>
            <person name="Fu J."/>
        </authorList>
    </citation>
    <scope>NUCLEOTIDE SEQUENCE [LARGE SCALE GENOMIC DNA]</scope>
    <source>
        <strain evidence="1 2">JP1</strain>
    </source>
</reference>
<sequence length="70" mass="7970">MDTEKTALTSMEHRALCSLTKRRPTSWDRENMTAGRMFELQRKGMVARDAGRWKLTALGLLFASTGMRHG</sequence>